<proteinExistence type="predicted"/>
<dbReference type="EMBL" id="CADCWO010000119">
    <property type="protein sequence ID" value="CAA9575500.1"/>
    <property type="molecule type" value="Genomic_DNA"/>
</dbReference>
<accession>A0A6J4VCK7</accession>
<gene>
    <name evidence="1" type="ORF">AVDCRST_MAG81-2177</name>
</gene>
<reference evidence="1" key="1">
    <citation type="submission" date="2020-02" db="EMBL/GenBank/DDBJ databases">
        <authorList>
            <person name="Meier V. D."/>
        </authorList>
    </citation>
    <scope>NUCLEOTIDE SEQUENCE</scope>
    <source>
        <strain evidence="1">AVDCRST_MAG81</strain>
    </source>
</reference>
<organism evidence="1">
    <name type="scientific">uncultured Synechococcales cyanobacterium</name>
    <dbReference type="NCBI Taxonomy" id="1936017"/>
    <lineage>
        <taxon>Bacteria</taxon>
        <taxon>Bacillati</taxon>
        <taxon>Cyanobacteriota</taxon>
        <taxon>Cyanophyceae</taxon>
        <taxon>Synechococcales</taxon>
        <taxon>environmental samples</taxon>
    </lineage>
</organism>
<protein>
    <submittedName>
        <fullName evidence="1">Uncharacterized protein</fullName>
    </submittedName>
</protein>
<sequence>GPPSRRALGNRLVSGSEASIRKHWAQGDLEAWTCDRDPDGL</sequence>
<name>A0A6J4VCK7_9CYAN</name>
<feature type="non-terminal residue" evidence="1">
    <location>
        <position position="41"/>
    </location>
</feature>
<dbReference type="AlphaFoldDB" id="A0A6J4VCK7"/>
<feature type="non-terminal residue" evidence="1">
    <location>
        <position position="1"/>
    </location>
</feature>
<evidence type="ECO:0000313" key="1">
    <source>
        <dbReference type="EMBL" id="CAA9575500.1"/>
    </source>
</evidence>